<evidence type="ECO:0000313" key="1">
    <source>
        <dbReference type="EMBL" id="RAJ81858.1"/>
    </source>
</evidence>
<organism evidence="1 2">
    <name type="scientific">Chitinophaga dinghuensis</name>
    <dbReference type="NCBI Taxonomy" id="1539050"/>
    <lineage>
        <taxon>Bacteria</taxon>
        <taxon>Pseudomonadati</taxon>
        <taxon>Bacteroidota</taxon>
        <taxon>Chitinophagia</taxon>
        <taxon>Chitinophagales</taxon>
        <taxon>Chitinophagaceae</taxon>
        <taxon>Chitinophaga</taxon>
    </lineage>
</organism>
<reference evidence="1 2" key="1">
    <citation type="submission" date="2018-06" db="EMBL/GenBank/DDBJ databases">
        <title>Genomic Encyclopedia of Archaeal and Bacterial Type Strains, Phase II (KMG-II): from individual species to whole genera.</title>
        <authorList>
            <person name="Goeker M."/>
        </authorList>
    </citation>
    <scope>NUCLEOTIDE SEQUENCE [LARGE SCALE GENOMIC DNA]</scope>
    <source>
        <strain evidence="1 2">DSM 29821</strain>
    </source>
</reference>
<proteinExistence type="predicted"/>
<protein>
    <submittedName>
        <fullName evidence="1">TonB-like protein</fullName>
    </submittedName>
</protein>
<dbReference type="Proteomes" id="UP000249819">
    <property type="component" value="Unassembled WGS sequence"/>
</dbReference>
<name>A0A327W763_9BACT</name>
<evidence type="ECO:0000313" key="2">
    <source>
        <dbReference type="Proteomes" id="UP000249819"/>
    </source>
</evidence>
<dbReference type="OrthoDB" id="964531at2"/>
<sequence>MKTERESRSQEHIKLLMIISGLLFSIIASAQKSARSNQCENTYDSLMKAKVTTLPEVPPVFPGGEQALNIYLMRNIHYKMEDDYWQGSFQLAYIINAHGVVCYTRILNKRPEEYTIMEKEVLRVLNAMPAWTPGKCNGKKVNVKMFMPLRICPQE</sequence>
<comment type="caution">
    <text evidence="1">The sequence shown here is derived from an EMBL/GenBank/DDBJ whole genome shotgun (WGS) entry which is preliminary data.</text>
</comment>
<gene>
    <name evidence="1" type="ORF">CLV59_10483</name>
</gene>
<dbReference type="Gene3D" id="3.30.1150.10">
    <property type="match status" value="1"/>
</dbReference>
<dbReference type="EMBL" id="QLMA01000004">
    <property type="protein sequence ID" value="RAJ81858.1"/>
    <property type="molecule type" value="Genomic_DNA"/>
</dbReference>
<dbReference type="SUPFAM" id="SSF74653">
    <property type="entry name" value="TolA/TonB C-terminal domain"/>
    <property type="match status" value="1"/>
</dbReference>
<accession>A0A327W763</accession>
<keyword evidence="2" id="KW-1185">Reference proteome</keyword>
<dbReference type="RefSeq" id="WP_146616183.1">
    <property type="nucleotide sequence ID" value="NZ_QLMA01000004.1"/>
</dbReference>
<dbReference type="AlphaFoldDB" id="A0A327W763"/>